<comment type="caution">
    <text evidence="7">The sequence shown here is derived from an EMBL/GenBank/DDBJ whole genome shotgun (WGS) entry which is preliminary data.</text>
</comment>
<dbReference type="InterPro" id="IPR050833">
    <property type="entry name" value="Poly_Biosynth_Transport"/>
</dbReference>
<organism evidence="7 8">
    <name type="scientific">Geothrix limicola</name>
    <dbReference type="NCBI Taxonomy" id="2927978"/>
    <lineage>
        <taxon>Bacteria</taxon>
        <taxon>Pseudomonadati</taxon>
        <taxon>Acidobacteriota</taxon>
        <taxon>Holophagae</taxon>
        <taxon>Holophagales</taxon>
        <taxon>Holophagaceae</taxon>
        <taxon>Geothrix</taxon>
    </lineage>
</organism>
<proteinExistence type="predicted"/>
<reference evidence="7 8" key="1">
    <citation type="journal article" date="2023" name="Antonie Van Leeuwenhoek">
        <title>Mesoterricola silvestris gen. nov., sp. nov., Mesoterricola sediminis sp. nov., Geothrix oryzae sp. nov., Geothrix edaphica sp. nov., Geothrix rubra sp. nov., and Geothrix limicola sp. nov., six novel members of Acidobacteriota isolated from soils.</title>
        <authorList>
            <person name="Itoh H."/>
            <person name="Sugisawa Y."/>
            <person name="Mise K."/>
            <person name="Xu Z."/>
            <person name="Kuniyasu M."/>
            <person name="Ushijima N."/>
            <person name="Kawano K."/>
            <person name="Kobayashi E."/>
            <person name="Shiratori Y."/>
            <person name="Masuda Y."/>
            <person name="Senoo K."/>
        </authorList>
    </citation>
    <scope>NUCLEOTIDE SEQUENCE [LARGE SCALE GENOMIC DNA]</scope>
    <source>
        <strain evidence="7 8">Red804</strain>
    </source>
</reference>
<dbReference type="EMBL" id="BSDE01000008">
    <property type="protein sequence ID" value="GLH74832.1"/>
    <property type="molecule type" value="Genomic_DNA"/>
</dbReference>
<evidence type="ECO:0000256" key="4">
    <source>
        <dbReference type="ARBA" id="ARBA00022989"/>
    </source>
</evidence>
<dbReference type="PANTHER" id="PTHR30250:SF11">
    <property type="entry name" value="O-ANTIGEN TRANSPORTER-RELATED"/>
    <property type="match status" value="1"/>
</dbReference>
<accession>A0ABQ5QJG5</accession>
<evidence type="ECO:0000313" key="8">
    <source>
        <dbReference type="Proteomes" id="UP001165069"/>
    </source>
</evidence>
<evidence type="ECO:0000256" key="6">
    <source>
        <dbReference type="SAM" id="Phobius"/>
    </source>
</evidence>
<evidence type="ECO:0000313" key="7">
    <source>
        <dbReference type="EMBL" id="GLH74832.1"/>
    </source>
</evidence>
<feature type="transmembrane region" description="Helical" evidence="6">
    <location>
        <begin position="78"/>
        <end position="100"/>
    </location>
</feature>
<sequence length="450" mass="48367">MPSMSDGPAPRSPEGITQQAPGFIGGFLIRQKAKLTRNKQILGSVAAVFGGNITASLLGAFGGLLVARFLGPEETGRYRVYTIPLMYLTFMHLGTFDGLWRQIPFYTGKNMPEKVEALASAAGAWNALISILASAAFLVCAAVALIRGDRYGVAGWLAQVLFCWFVYYGGYLTATYRTIHQFVALARIQLIQAVLVFGAVFIVPFTGFFGLCIRGSIPAFTAVALFHRNRPLKVRYRFDWKSLGEVVRIGLPFSVWGSLYTSIWMATESALMLSLGGVKGLGLFAVAAVMRDGMIVLPQSVYQVMTPRVVEAYAREGSVRSANARSLAVTAGLTAGMAGLVLICSYLIGILVPLAIPKYAAGIPLMKVCLWFSVLQAASLPFNTLFATGNSWLYGRSVIIGLIVFPISAYLLTPAFGGILAVALGSLLGRTARTLVAYAEIAVLTRREAA</sequence>
<feature type="transmembrane region" description="Helical" evidence="6">
    <location>
        <begin position="182"/>
        <end position="202"/>
    </location>
</feature>
<keyword evidence="3 6" id="KW-0812">Transmembrane</keyword>
<feature type="transmembrane region" description="Helical" evidence="6">
    <location>
        <begin position="368"/>
        <end position="386"/>
    </location>
</feature>
<keyword evidence="4 6" id="KW-1133">Transmembrane helix</keyword>
<gene>
    <name evidence="7" type="ORF">GETHLI_33340</name>
</gene>
<feature type="transmembrane region" description="Helical" evidence="6">
    <location>
        <begin position="398"/>
        <end position="424"/>
    </location>
</feature>
<evidence type="ECO:0000256" key="1">
    <source>
        <dbReference type="ARBA" id="ARBA00004651"/>
    </source>
</evidence>
<dbReference type="PANTHER" id="PTHR30250">
    <property type="entry name" value="PST FAMILY PREDICTED COLANIC ACID TRANSPORTER"/>
    <property type="match status" value="1"/>
</dbReference>
<comment type="subcellular location">
    <subcellularLocation>
        <location evidence="1">Cell membrane</location>
        <topology evidence="1">Multi-pass membrane protein</topology>
    </subcellularLocation>
</comment>
<dbReference type="RefSeq" id="WP_285577556.1">
    <property type="nucleotide sequence ID" value="NZ_BSDE01000008.1"/>
</dbReference>
<name>A0ABQ5QJG5_9BACT</name>
<feature type="transmembrane region" description="Helical" evidence="6">
    <location>
        <begin position="41"/>
        <end position="66"/>
    </location>
</feature>
<keyword evidence="5 6" id="KW-0472">Membrane</keyword>
<feature type="transmembrane region" description="Helical" evidence="6">
    <location>
        <begin position="335"/>
        <end position="356"/>
    </location>
</feature>
<feature type="transmembrane region" description="Helical" evidence="6">
    <location>
        <begin position="121"/>
        <end position="145"/>
    </location>
</feature>
<keyword evidence="2" id="KW-1003">Cell membrane</keyword>
<protein>
    <recommendedName>
        <fullName evidence="9">Polysaccharide biosynthesis protein</fullName>
    </recommendedName>
</protein>
<evidence type="ECO:0000256" key="2">
    <source>
        <dbReference type="ARBA" id="ARBA00022475"/>
    </source>
</evidence>
<dbReference type="Proteomes" id="UP001165069">
    <property type="component" value="Unassembled WGS sequence"/>
</dbReference>
<feature type="transmembrane region" description="Helical" evidence="6">
    <location>
        <begin position="151"/>
        <end position="170"/>
    </location>
</feature>
<evidence type="ECO:0000256" key="3">
    <source>
        <dbReference type="ARBA" id="ARBA00022692"/>
    </source>
</evidence>
<evidence type="ECO:0000256" key="5">
    <source>
        <dbReference type="ARBA" id="ARBA00023136"/>
    </source>
</evidence>
<keyword evidence="8" id="KW-1185">Reference proteome</keyword>
<evidence type="ECO:0008006" key="9">
    <source>
        <dbReference type="Google" id="ProtNLM"/>
    </source>
</evidence>